<feature type="transmembrane region" description="Helical" evidence="9">
    <location>
        <begin position="389"/>
        <end position="409"/>
    </location>
</feature>
<evidence type="ECO:0000256" key="1">
    <source>
        <dbReference type="ARBA" id="ARBA00004141"/>
    </source>
</evidence>
<accession>A0ABD3VVW9</accession>
<evidence type="ECO:0000259" key="10">
    <source>
        <dbReference type="PROSITE" id="PS50262"/>
    </source>
</evidence>
<protein>
    <recommendedName>
        <fullName evidence="10">G-protein coupled receptors family 1 profile domain-containing protein</fullName>
    </recommendedName>
</protein>
<dbReference type="GO" id="GO:0004930">
    <property type="term" value="F:G protein-coupled receptor activity"/>
    <property type="evidence" value="ECO:0007669"/>
    <property type="project" value="UniProtKB-KW"/>
</dbReference>
<sequence>MEHFAGNVELAAELNSDFVKAVLPVTVFVGIEACIGFIGNSLVLYVFSFKYHKCNFKYFVLFLALIDLTSCLTTIPGEMVTQSFWYIYPVSEICKVKSFFNIFTVCASALCLLLIAIDRYRKVCKPFGRQIKPEMAILFSVCALVIAGIVASPVPFYWGVQHYNVTHNKLTANVTSCEIDDKFKNEDNPLIYSSVTEAIISIPLVIMAVLYSFIACKIWRGIHKTHAVESVTADILENSDSMTNTLEKDYVVISKAGQLNEDGTIDETNEGNDPYRIITAIDDKVEVLTDSPGERSDEIRPNCESLNTEIENGIDRNDRCTTNLESVHFTKPKSNYVERKSEHEETKETKENHNANIVSTAYVSLHVKSSDDKRKSSSRRLTHHIKRTTLIMFILSVVFVISTVLYLTLLSLIAREDNILKTLTPKETAVYFFFFRLYFLHHVINPFVYFFLDSHFKKALMETVQTIKNRFLTIKMRR</sequence>
<dbReference type="SUPFAM" id="SSF81321">
    <property type="entry name" value="Family A G protein-coupled receptor-like"/>
    <property type="match status" value="1"/>
</dbReference>
<keyword evidence="7 8" id="KW-0807">Transducer</keyword>
<gene>
    <name evidence="11" type="ORF">ACJMK2_006322</name>
</gene>
<evidence type="ECO:0000256" key="6">
    <source>
        <dbReference type="ARBA" id="ARBA00023170"/>
    </source>
</evidence>
<dbReference type="EMBL" id="JBJQND010000010">
    <property type="protein sequence ID" value="KAL3864658.1"/>
    <property type="molecule type" value="Genomic_DNA"/>
</dbReference>
<keyword evidence="12" id="KW-1185">Reference proteome</keyword>
<name>A0ABD3VVW9_SINWO</name>
<feature type="domain" description="G-protein coupled receptors family 1 profile" evidence="10">
    <location>
        <begin position="39"/>
        <end position="449"/>
    </location>
</feature>
<keyword evidence="6 8" id="KW-0675">Receptor</keyword>
<dbReference type="Pfam" id="PF00001">
    <property type="entry name" value="7tm_1"/>
    <property type="match status" value="1"/>
</dbReference>
<keyword evidence="3 9" id="KW-1133">Transmembrane helix</keyword>
<keyword evidence="4 8" id="KW-0297">G-protein coupled receptor</keyword>
<dbReference type="PANTHER" id="PTHR24238:SF47">
    <property type="entry name" value="ECDYSTEROIDS_DOPAMINE RECEPTOR-RELATED"/>
    <property type="match status" value="1"/>
</dbReference>
<feature type="transmembrane region" description="Helical" evidence="9">
    <location>
        <begin position="190"/>
        <end position="214"/>
    </location>
</feature>
<keyword evidence="5 9" id="KW-0472">Membrane</keyword>
<organism evidence="11 12">
    <name type="scientific">Sinanodonta woodiana</name>
    <name type="common">Chinese pond mussel</name>
    <name type="synonym">Anodonta woodiana</name>
    <dbReference type="NCBI Taxonomy" id="1069815"/>
    <lineage>
        <taxon>Eukaryota</taxon>
        <taxon>Metazoa</taxon>
        <taxon>Spiralia</taxon>
        <taxon>Lophotrochozoa</taxon>
        <taxon>Mollusca</taxon>
        <taxon>Bivalvia</taxon>
        <taxon>Autobranchia</taxon>
        <taxon>Heteroconchia</taxon>
        <taxon>Palaeoheterodonta</taxon>
        <taxon>Unionida</taxon>
        <taxon>Unionoidea</taxon>
        <taxon>Unionidae</taxon>
        <taxon>Unioninae</taxon>
        <taxon>Sinanodonta</taxon>
    </lineage>
</organism>
<dbReference type="PROSITE" id="PS00237">
    <property type="entry name" value="G_PROTEIN_RECEP_F1_1"/>
    <property type="match status" value="1"/>
</dbReference>
<dbReference type="PRINTS" id="PR00237">
    <property type="entry name" value="GPCRRHODOPSN"/>
</dbReference>
<reference evidence="11 12" key="1">
    <citation type="submission" date="2024-11" db="EMBL/GenBank/DDBJ databases">
        <title>Chromosome-level genome assembly of the freshwater bivalve Anodonta woodiana.</title>
        <authorList>
            <person name="Chen X."/>
        </authorList>
    </citation>
    <scope>NUCLEOTIDE SEQUENCE [LARGE SCALE GENOMIC DNA]</scope>
    <source>
        <strain evidence="11">MN2024</strain>
        <tissue evidence="11">Gills</tissue>
    </source>
</reference>
<comment type="subcellular location">
    <subcellularLocation>
        <location evidence="1">Membrane</location>
        <topology evidence="1">Multi-pass membrane protein</topology>
    </subcellularLocation>
</comment>
<feature type="transmembrane region" description="Helical" evidence="9">
    <location>
        <begin position="137"/>
        <end position="158"/>
    </location>
</feature>
<evidence type="ECO:0000313" key="11">
    <source>
        <dbReference type="EMBL" id="KAL3864658.1"/>
    </source>
</evidence>
<dbReference type="CDD" id="cd00637">
    <property type="entry name" value="7tm_classA_rhodopsin-like"/>
    <property type="match status" value="1"/>
</dbReference>
<dbReference type="InterPro" id="IPR000276">
    <property type="entry name" value="GPCR_Rhodpsn"/>
</dbReference>
<proteinExistence type="inferred from homology"/>
<evidence type="ECO:0000256" key="7">
    <source>
        <dbReference type="ARBA" id="ARBA00023224"/>
    </source>
</evidence>
<evidence type="ECO:0000256" key="5">
    <source>
        <dbReference type="ARBA" id="ARBA00023136"/>
    </source>
</evidence>
<feature type="transmembrane region" description="Helical" evidence="9">
    <location>
        <begin position="429"/>
        <end position="452"/>
    </location>
</feature>
<feature type="transmembrane region" description="Helical" evidence="9">
    <location>
        <begin position="59"/>
        <end position="79"/>
    </location>
</feature>
<comment type="caution">
    <text evidence="11">The sequence shown here is derived from an EMBL/GenBank/DDBJ whole genome shotgun (WGS) entry which is preliminary data.</text>
</comment>
<dbReference type="AlphaFoldDB" id="A0ABD3VVW9"/>
<dbReference type="InterPro" id="IPR017452">
    <property type="entry name" value="GPCR_Rhodpsn_7TM"/>
</dbReference>
<feature type="transmembrane region" description="Helical" evidence="9">
    <location>
        <begin position="21"/>
        <end position="47"/>
    </location>
</feature>
<dbReference type="Proteomes" id="UP001634394">
    <property type="component" value="Unassembled WGS sequence"/>
</dbReference>
<evidence type="ECO:0000256" key="8">
    <source>
        <dbReference type="RuleBase" id="RU000688"/>
    </source>
</evidence>
<evidence type="ECO:0000256" key="2">
    <source>
        <dbReference type="ARBA" id="ARBA00022692"/>
    </source>
</evidence>
<dbReference type="PROSITE" id="PS50262">
    <property type="entry name" value="G_PROTEIN_RECEP_F1_2"/>
    <property type="match status" value="1"/>
</dbReference>
<comment type="similarity">
    <text evidence="8">Belongs to the G-protein coupled receptor 1 family.</text>
</comment>
<dbReference type="PANTHER" id="PTHR24238">
    <property type="entry name" value="G-PROTEIN COUPLED RECEPTOR"/>
    <property type="match status" value="1"/>
</dbReference>
<evidence type="ECO:0000256" key="9">
    <source>
        <dbReference type="SAM" id="Phobius"/>
    </source>
</evidence>
<evidence type="ECO:0000313" key="12">
    <source>
        <dbReference type="Proteomes" id="UP001634394"/>
    </source>
</evidence>
<feature type="transmembrane region" description="Helical" evidence="9">
    <location>
        <begin position="99"/>
        <end position="117"/>
    </location>
</feature>
<keyword evidence="2 8" id="KW-0812">Transmembrane</keyword>
<evidence type="ECO:0000256" key="3">
    <source>
        <dbReference type="ARBA" id="ARBA00022989"/>
    </source>
</evidence>
<evidence type="ECO:0000256" key="4">
    <source>
        <dbReference type="ARBA" id="ARBA00023040"/>
    </source>
</evidence>
<dbReference type="GO" id="GO:0016020">
    <property type="term" value="C:membrane"/>
    <property type="evidence" value="ECO:0007669"/>
    <property type="project" value="UniProtKB-SubCell"/>
</dbReference>
<dbReference type="Gene3D" id="1.20.1070.10">
    <property type="entry name" value="Rhodopsin 7-helix transmembrane proteins"/>
    <property type="match status" value="2"/>
</dbReference>